<reference evidence="21" key="1">
    <citation type="submission" date="2022-06" db="EMBL/GenBank/DDBJ databases">
        <title>Uncovering the hologenomic basis of an extraordinary plant invasion.</title>
        <authorList>
            <person name="Bieker V.C."/>
            <person name="Martin M.D."/>
            <person name="Gilbert T."/>
            <person name="Hodgins K."/>
            <person name="Battlay P."/>
            <person name="Petersen B."/>
            <person name="Wilson J."/>
        </authorList>
    </citation>
    <scope>NUCLEOTIDE SEQUENCE</scope>
    <source>
        <strain evidence="21">AA19_3_7</strain>
        <tissue evidence="21">Leaf</tissue>
    </source>
</reference>
<evidence type="ECO:0000256" key="16">
    <source>
        <dbReference type="PROSITE-ProRule" id="PRU00175"/>
    </source>
</evidence>
<evidence type="ECO:0000256" key="14">
    <source>
        <dbReference type="ARBA" id="ARBA00023163"/>
    </source>
</evidence>
<dbReference type="Pfam" id="PF00097">
    <property type="entry name" value="zf-C3HC4"/>
    <property type="match status" value="1"/>
</dbReference>
<dbReference type="Gene3D" id="3.40.50.300">
    <property type="entry name" value="P-loop containing nucleotide triphosphate hydrolases"/>
    <property type="match status" value="1"/>
</dbReference>
<dbReference type="InterPro" id="IPR027417">
    <property type="entry name" value="P-loop_NTPase"/>
</dbReference>
<dbReference type="GO" id="GO:0005524">
    <property type="term" value="F:ATP binding"/>
    <property type="evidence" value="ECO:0007669"/>
    <property type="project" value="UniProtKB-KW"/>
</dbReference>
<feature type="compositionally biased region" description="Low complexity" evidence="17">
    <location>
        <begin position="39"/>
        <end position="53"/>
    </location>
</feature>
<dbReference type="InterPro" id="IPR050628">
    <property type="entry name" value="SNF2_RAD54_helicase_TF"/>
</dbReference>
<dbReference type="SMART" id="SM00487">
    <property type="entry name" value="DEXDc"/>
    <property type="match status" value="1"/>
</dbReference>
<dbReference type="EMBL" id="JAMZMK010009546">
    <property type="protein sequence ID" value="KAI7735165.1"/>
    <property type="molecule type" value="Genomic_DNA"/>
</dbReference>
<dbReference type="GO" id="GO:0003677">
    <property type="term" value="F:DNA binding"/>
    <property type="evidence" value="ECO:0007669"/>
    <property type="project" value="UniProtKB-KW"/>
</dbReference>
<evidence type="ECO:0000256" key="7">
    <source>
        <dbReference type="ARBA" id="ARBA00022806"/>
    </source>
</evidence>
<dbReference type="CDD" id="cd18008">
    <property type="entry name" value="DEXDc_SHPRH-like"/>
    <property type="match status" value="1"/>
</dbReference>
<comment type="subcellular location">
    <subcellularLocation>
        <location evidence="1">Nucleus</location>
    </subcellularLocation>
</comment>
<keyword evidence="4" id="KW-0547">Nucleotide-binding</keyword>
<keyword evidence="11" id="KW-0805">Transcription regulation</keyword>
<dbReference type="Pfam" id="PF00271">
    <property type="entry name" value="Helicase_C"/>
    <property type="match status" value="1"/>
</dbReference>
<dbReference type="InterPro" id="IPR038718">
    <property type="entry name" value="SNF2-like_sf"/>
</dbReference>
<dbReference type="FunFam" id="3.40.50.10810:FF:000071">
    <property type="entry name" value="SNF2 domain-containing protein / helicase domain-containing protein / zinc finger protein-like protein"/>
    <property type="match status" value="1"/>
</dbReference>
<keyword evidence="13" id="KW-0943">RNA-mediated gene silencing</keyword>
<gene>
    <name evidence="21" type="ORF">M8C21_025142</name>
</gene>
<evidence type="ECO:0000256" key="4">
    <source>
        <dbReference type="ARBA" id="ARBA00022741"/>
    </source>
</evidence>
<keyword evidence="5 16" id="KW-0863">Zinc-finger</keyword>
<comment type="similarity">
    <text evidence="2">Belongs to the SNF2/RAD54 helicase family. RAD16 subfamily.</text>
</comment>
<dbReference type="InterPro" id="IPR018957">
    <property type="entry name" value="Znf_C3HC4_RING-type"/>
</dbReference>
<feature type="compositionally biased region" description="Polar residues" evidence="17">
    <location>
        <begin position="54"/>
        <end position="63"/>
    </location>
</feature>
<evidence type="ECO:0000256" key="3">
    <source>
        <dbReference type="ARBA" id="ARBA00022723"/>
    </source>
</evidence>
<dbReference type="InterPro" id="IPR013083">
    <property type="entry name" value="Znf_RING/FYVE/PHD"/>
</dbReference>
<evidence type="ECO:0000256" key="11">
    <source>
        <dbReference type="ARBA" id="ARBA00023015"/>
    </source>
</evidence>
<keyword evidence="6" id="KW-0378">Hydrolase</keyword>
<evidence type="ECO:0000256" key="6">
    <source>
        <dbReference type="ARBA" id="ARBA00022801"/>
    </source>
</evidence>
<dbReference type="Gene3D" id="3.30.40.10">
    <property type="entry name" value="Zinc/RING finger domain, C3HC4 (zinc finger)"/>
    <property type="match status" value="1"/>
</dbReference>
<comment type="caution">
    <text evidence="21">The sequence shown here is derived from an EMBL/GenBank/DDBJ whole genome shotgun (WGS) entry which is preliminary data.</text>
</comment>
<dbReference type="GO" id="GO:0006281">
    <property type="term" value="P:DNA repair"/>
    <property type="evidence" value="ECO:0007669"/>
    <property type="project" value="TreeGrafter"/>
</dbReference>
<proteinExistence type="inferred from homology"/>
<organism evidence="21 22">
    <name type="scientific">Ambrosia artemisiifolia</name>
    <name type="common">Common ragweed</name>
    <dbReference type="NCBI Taxonomy" id="4212"/>
    <lineage>
        <taxon>Eukaryota</taxon>
        <taxon>Viridiplantae</taxon>
        <taxon>Streptophyta</taxon>
        <taxon>Embryophyta</taxon>
        <taxon>Tracheophyta</taxon>
        <taxon>Spermatophyta</taxon>
        <taxon>Magnoliopsida</taxon>
        <taxon>eudicotyledons</taxon>
        <taxon>Gunneridae</taxon>
        <taxon>Pentapetalae</taxon>
        <taxon>asterids</taxon>
        <taxon>campanulids</taxon>
        <taxon>Asterales</taxon>
        <taxon>Asteraceae</taxon>
        <taxon>Asteroideae</taxon>
        <taxon>Heliantheae alliance</taxon>
        <taxon>Heliantheae</taxon>
        <taxon>Ambrosia</taxon>
    </lineage>
</organism>
<dbReference type="PROSITE" id="PS51192">
    <property type="entry name" value="HELICASE_ATP_BIND_1"/>
    <property type="match status" value="1"/>
</dbReference>
<dbReference type="GO" id="GO:0005634">
    <property type="term" value="C:nucleus"/>
    <property type="evidence" value="ECO:0007669"/>
    <property type="project" value="UniProtKB-SubCell"/>
</dbReference>
<feature type="domain" description="Helicase ATP-binding" evidence="19">
    <location>
        <begin position="247"/>
        <end position="513"/>
    </location>
</feature>
<evidence type="ECO:0000259" key="19">
    <source>
        <dbReference type="PROSITE" id="PS51192"/>
    </source>
</evidence>
<keyword evidence="3" id="KW-0479">Metal-binding</keyword>
<dbReference type="SUPFAM" id="SSF52540">
    <property type="entry name" value="P-loop containing nucleoside triphosphate hydrolases"/>
    <property type="match status" value="2"/>
</dbReference>
<dbReference type="AlphaFoldDB" id="A0AAD5C508"/>
<feature type="region of interest" description="Disordered" evidence="17">
    <location>
        <begin position="1"/>
        <end position="138"/>
    </location>
</feature>
<protein>
    <recommendedName>
        <fullName evidence="23">Helicase-like transcription factor CHR28</fullName>
    </recommendedName>
</protein>
<dbReference type="GO" id="GO:0016787">
    <property type="term" value="F:hydrolase activity"/>
    <property type="evidence" value="ECO:0007669"/>
    <property type="project" value="UniProtKB-KW"/>
</dbReference>
<dbReference type="PROSITE" id="PS00518">
    <property type="entry name" value="ZF_RING_1"/>
    <property type="match status" value="1"/>
</dbReference>
<dbReference type="Pfam" id="PF00176">
    <property type="entry name" value="SNF2-rel_dom"/>
    <property type="match status" value="1"/>
</dbReference>
<evidence type="ECO:0000256" key="2">
    <source>
        <dbReference type="ARBA" id="ARBA00008438"/>
    </source>
</evidence>
<evidence type="ECO:0008006" key="23">
    <source>
        <dbReference type="Google" id="ProtNLM"/>
    </source>
</evidence>
<keyword evidence="8" id="KW-0862">Zinc</keyword>
<keyword evidence="22" id="KW-1185">Reference proteome</keyword>
<dbReference type="InterPro" id="IPR014001">
    <property type="entry name" value="Helicase_ATP-bd"/>
</dbReference>
<keyword evidence="15" id="KW-0539">Nucleus</keyword>
<dbReference type="GO" id="GO:0008270">
    <property type="term" value="F:zinc ion binding"/>
    <property type="evidence" value="ECO:0007669"/>
    <property type="project" value="UniProtKB-KW"/>
</dbReference>
<dbReference type="InterPro" id="IPR049730">
    <property type="entry name" value="SNF2/RAD54-like_C"/>
</dbReference>
<evidence type="ECO:0000313" key="22">
    <source>
        <dbReference type="Proteomes" id="UP001206925"/>
    </source>
</evidence>
<dbReference type="InterPro" id="IPR001841">
    <property type="entry name" value="Znf_RING"/>
</dbReference>
<keyword evidence="14" id="KW-0804">Transcription</keyword>
<evidence type="ECO:0000259" key="20">
    <source>
        <dbReference type="PROSITE" id="PS51194"/>
    </source>
</evidence>
<name>A0AAD5C508_AMBAR</name>
<evidence type="ECO:0000256" key="13">
    <source>
        <dbReference type="ARBA" id="ARBA00023158"/>
    </source>
</evidence>
<keyword evidence="12" id="KW-0238">DNA-binding</keyword>
<evidence type="ECO:0000256" key="15">
    <source>
        <dbReference type="ARBA" id="ARBA00023242"/>
    </source>
</evidence>
<evidence type="ECO:0000259" key="18">
    <source>
        <dbReference type="PROSITE" id="PS50089"/>
    </source>
</evidence>
<evidence type="ECO:0000256" key="12">
    <source>
        <dbReference type="ARBA" id="ARBA00023125"/>
    </source>
</evidence>
<feature type="compositionally biased region" description="Polar residues" evidence="17">
    <location>
        <begin position="88"/>
        <end position="102"/>
    </location>
</feature>
<dbReference type="InterPro" id="IPR017907">
    <property type="entry name" value="Znf_RING_CS"/>
</dbReference>
<evidence type="ECO:0000256" key="8">
    <source>
        <dbReference type="ARBA" id="ARBA00022833"/>
    </source>
</evidence>
<feature type="compositionally biased region" description="Low complexity" evidence="17">
    <location>
        <begin position="103"/>
        <end position="119"/>
    </location>
</feature>
<dbReference type="PANTHER" id="PTHR45626:SF24">
    <property type="entry name" value="HELICASE-LIKE TRANSCRIPTION FACTOR CHR28-RELATED"/>
    <property type="match status" value="1"/>
</dbReference>
<dbReference type="CDD" id="cd18793">
    <property type="entry name" value="SF2_C_SNF"/>
    <property type="match status" value="1"/>
</dbReference>
<feature type="domain" description="Helicase C-terminal" evidence="20">
    <location>
        <begin position="751"/>
        <end position="931"/>
    </location>
</feature>
<evidence type="ECO:0000256" key="10">
    <source>
        <dbReference type="ARBA" id="ARBA00022853"/>
    </source>
</evidence>
<keyword evidence="9" id="KW-0067">ATP-binding</keyword>
<evidence type="ECO:0000256" key="1">
    <source>
        <dbReference type="ARBA" id="ARBA00004123"/>
    </source>
</evidence>
<accession>A0AAD5C508</accession>
<dbReference type="SMART" id="SM00490">
    <property type="entry name" value="HELICc"/>
    <property type="match status" value="1"/>
</dbReference>
<evidence type="ECO:0000256" key="17">
    <source>
        <dbReference type="SAM" id="MobiDB-lite"/>
    </source>
</evidence>
<keyword evidence="7" id="KW-0347">Helicase</keyword>
<dbReference type="InterPro" id="IPR000330">
    <property type="entry name" value="SNF2_N"/>
</dbReference>
<dbReference type="PROSITE" id="PS50089">
    <property type="entry name" value="ZF_RING_2"/>
    <property type="match status" value="1"/>
</dbReference>
<dbReference type="InterPro" id="IPR001650">
    <property type="entry name" value="Helicase_C-like"/>
</dbReference>
<dbReference type="GO" id="GO:0004386">
    <property type="term" value="F:helicase activity"/>
    <property type="evidence" value="ECO:0007669"/>
    <property type="project" value="UniProtKB-KW"/>
</dbReference>
<feature type="domain" description="RING-type" evidence="18">
    <location>
        <begin position="666"/>
        <end position="705"/>
    </location>
</feature>
<dbReference type="Proteomes" id="UP001206925">
    <property type="component" value="Unassembled WGS sequence"/>
</dbReference>
<dbReference type="GO" id="GO:0080188">
    <property type="term" value="P:gene silencing by siRNA-directed DNA methylation"/>
    <property type="evidence" value="ECO:0007669"/>
    <property type="project" value="UniProtKB-ARBA"/>
</dbReference>
<dbReference type="Gene3D" id="3.40.50.10810">
    <property type="entry name" value="Tandem AAA-ATPase domain"/>
    <property type="match status" value="3"/>
</dbReference>
<keyword evidence="10" id="KW-0156">Chromatin regulator</keyword>
<evidence type="ECO:0000313" key="21">
    <source>
        <dbReference type="EMBL" id="KAI7735165.1"/>
    </source>
</evidence>
<evidence type="ECO:0000256" key="9">
    <source>
        <dbReference type="ARBA" id="ARBA00022840"/>
    </source>
</evidence>
<dbReference type="GO" id="GO:0008094">
    <property type="term" value="F:ATP-dependent activity, acting on DNA"/>
    <property type="evidence" value="ECO:0007669"/>
    <property type="project" value="TreeGrafter"/>
</dbReference>
<dbReference type="SUPFAM" id="SSF57850">
    <property type="entry name" value="RING/U-box"/>
    <property type="match status" value="1"/>
</dbReference>
<dbReference type="PANTHER" id="PTHR45626">
    <property type="entry name" value="TRANSCRIPTION TERMINATION FACTOR 2-RELATED"/>
    <property type="match status" value="1"/>
</dbReference>
<dbReference type="PROSITE" id="PS51194">
    <property type="entry name" value="HELICASE_CTER"/>
    <property type="match status" value="1"/>
</dbReference>
<sequence length="938" mass="103537">MEPILVDSSTDSESSDWDLEQYKNYKGSPVRDSATSAPTSSVRSTFASSSGTSNAGQHGSSQRAPIRKPATNGHSSHTNYDPDLQLQIIPSSSNNTGNSTRKLPQSLQTSSTSSRPSVRAKGVGTSQSRETFYDNARQNHVKTYMGENSSRANNDLMKENHQGSRVLPLSMRSSMSVSNAQYGGPSDLYRPSGVVDEQAVGDERHIFQVALQEYGQSLAEANLPEGLLSVSLLRHQKIALYWMIQKENSSVACSGGILADDQGLGKTISMLALILNQKVSSKPKPDGANTSKAEALNLDDDDVKPTVVVDADKNDELLVTEASSSTQRFSNRKPTAGTLVVCPASVLRQWAHELEEKVAEEGKLEVLVYHGGNRTKDPAELASYDVVLTTYAIVAKEVPTKVFDEEDEEDQRNGDRYGLSSVFANKKRKGISGKKKKGKKGIGGSAIDCSGTLAKVSWLRVVLDEAQTIKNSRTQMSKSCCGLKAKKRWCLSGTPIQNNIDELFSYFRFLRCDPYAKYKSFCSQIKIPISRNSMQGYLKLQAVLKAIMLRRTKDTLIEGKPIINLPPKTINLTSVDFSPEERAFYQKLETESRSRFKAYAAAGTVSQNYANILLMLLRLRQACDHPLLVKGFTSESVSRLSTRMARNLPKEMRANLLNLLETLNICCLCSDPPEDAVVTLCEHVFCYQCVSEYLTGDDNTCPSPKCKSTIGPDVVFNKATLKNSLSDDHGASSSRIDEKSIVLQHDYSSSKIKAAIEIIRKNCRTRSSYVGGSSSSGDERPIKAIVFSQWTRMLDLFEMSLNQYTIAYRRLDGSMSLSSRDRAVKQFNTDPEVTVMLMSLKAGNLGLNMVAASHVILFDLWWNPTTEDQAIDRAHRIGQTRPVTVSRLTVKDTVEDRILALQDEKRKMVASAFGEDQGGMSAPRLTAEDLRYLFMGGR</sequence>
<dbReference type="FunFam" id="3.40.50.10810:FF:000068">
    <property type="entry name" value="SNF2 domain-containing protein / helicase domain-containing protein / zinc finger protein-like protein"/>
    <property type="match status" value="1"/>
</dbReference>
<evidence type="ECO:0000256" key="5">
    <source>
        <dbReference type="ARBA" id="ARBA00022771"/>
    </source>
</evidence>